<accession>A0AAE0YIV3</accession>
<keyword evidence="2" id="KW-1185">Reference proteome</keyword>
<gene>
    <name evidence="1" type="ORF">RRG08_013991</name>
</gene>
<proteinExistence type="predicted"/>
<dbReference type="Proteomes" id="UP001283361">
    <property type="component" value="Unassembled WGS sequence"/>
</dbReference>
<reference evidence="1" key="1">
    <citation type="journal article" date="2023" name="G3 (Bethesda)">
        <title>A reference genome for the long-term kleptoplast-retaining sea slug Elysia crispata morphotype clarki.</title>
        <authorList>
            <person name="Eastman K.E."/>
            <person name="Pendleton A.L."/>
            <person name="Shaikh M.A."/>
            <person name="Suttiyut T."/>
            <person name="Ogas R."/>
            <person name="Tomko P."/>
            <person name="Gavelis G."/>
            <person name="Widhalm J.R."/>
            <person name="Wisecaver J.H."/>
        </authorList>
    </citation>
    <scope>NUCLEOTIDE SEQUENCE</scope>
    <source>
        <strain evidence="1">ECLA1</strain>
    </source>
</reference>
<evidence type="ECO:0000313" key="1">
    <source>
        <dbReference type="EMBL" id="KAK3747016.1"/>
    </source>
</evidence>
<name>A0AAE0YIV3_9GAST</name>
<organism evidence="1 2">
    <name type="scientific">Elysia crispata</name>
    <name type="common">lettuce slug</name>
    <dbReference type="NCBI Taxonomy" id="231223"/>
    <lineage>
        <taxon>Eukaryota</taxon>
        <taxon>Metazoa</taxon>
        <taxon>Spiralia</taxon>
        <taxon>Lophotrochozoa</taxon>
        <taxon>Mollusca</taxon>
        <taxon>Gastropoda</taxon>
        <taxon>Heterobranchia</taxon>
        <taxon>Euthyneura</taxon>
        <taxon>Panpulmonata</taxon>
        <taxon>Sacoglossa</taxon>
        <taxon>Placobranchoidea</taxon>
        <taxon>Plakobranchidae</taxon>
        <taxon>Elysia</taxon>
    </lineage>
</organism>
<protein>
    <submittedName>
        <fullName evidence="1">Uncharacterized protein</fullName>
    </submittedName>
</protein>
<dbReference type="AlphaFoldDB" id="A0AAE0YIV3"/>
<dbReference type="EMBL" id="JAWDGP010006113">
    <property type="protein sequence ID" value="KAK3747016.1"/>
    <property type="molecule type" value="Genomic_DNA"/>
</dbReference>
<evidence type="ECO:0000313" key="2">
    <source>
        <dbReference type="Proteomes" id="UP001283361"/>
    </source>
</evidence>
<sequence length="153" mass="16733">MSLTTTGKYSLSVINSAAITVPWLSSQCSISEPPIEQQKSDQIPGGQRISTVCATTCSNNDFTLRADGMCKAQYKALEALADDGLPPLCHSAKPVLVNFIICGLKHLLPSLKHADFHPPSVKFDTRLNKTPYVVSLQMDLPHLANWFFADESE</sequence>
<comment type="caution">
    <text evidence="1">The sequence shown here is derived from an EMBL/GenBank/DDBJ whole genome shotgun (WGS) entry which is preliminary data.</text>
</comment>